<feature type="domain" description="PKS/mFAS DH" evidence="12">
    <location>
        <begin position="891"/>
        <end position="1178"/>
    </location>
</feature>
<dbReference type="InterPro" id="IPR057326">
    <property type="entry name" value="KR_dom"/>
</dbReference>
<dbReference type="InterPro" id="IPR016036">
    <property type="entry name" value="Malonyl_transacylase_ACP-bd"/>
</dbReference>
<dbReference type="InterPro" id="IPR036291">
    <property type="entry name" value="NAD(P)-bd_dom_sf"/>
</dbReference>
<dbReference type="Gene3D" id="3.40.50.720">
    <property type="entry name" value="NAD(P)-binding Rossmann-like Domain"/>
    <property type="match status" value="1"/>
</dbReference>
<dbReference type="InterPro" id="IPR029063">
    <property type="entry name" value="SAM-dependent_MTases_sf"/>
</dbReference>
<organism evidence="13">
    <name type="scientific">Cochliobolus sativus</name>
    <name type="common">Common root rot and spot blotch fungus</name>
    <name type="synonym">Bipolaris sorokiniana</name>
    <dbReference type="NCBI Taxonomy" id="45130"/>
    <lineage>
        <taxon>Eukaryota</taxon>
        <taxon>Fungi</taxon>
        <taxon>Dikarya</taxon>
        <taxon>Ascomycota</taxon>
        <taxon>Pezizomycotina</taxon>
        <taxon>Dothideomycetes</taxon>
        <taxon>Pleosporomycetidae</taxon>
        <taxon>Pleosporales</taxon>
        <taxon>Pleosporineae</taxon>
        <taxon>Pleosporaceae</taxon>
        <taxon>Bipolaris</taxon>
    </lineage>
</organism>
<dbReference type="GO" id="GO:0016104">
    <property type="term" value="P:triterpenoid biosynthetic process"/>
    <property type="evidence" value="ECO:0007669"/>
    <property type="project" value="InterPro"/>
</dbReference>
<dbReference type="Gene3D" id="3.30.70.3290">
    <property type="match status" value="1"/>
</dbReference>
<dbReference type="GO" id="GO:0004315">
    <property type="term" value="F:3-oxoacyl-[acyl-carrier-protein] synthase activity"/>
    <property type="evidence" value="ECO:0007669"/>
    <property type="project" value="InterPro"/>
</dbReference>
<dbReference type="Pfam" id="PF13249">
    <property type="entry name" value="SQHop_cyclase_N"/>
    <property type="match status" value="1"/>
</dbReference>
<dbReference type="InterPro" id="IPR014030">
    <property type="entry name" value="Ketoacyl_synth_N"/>
</dbReference>
<evidence type="ECO:0000256" key="1">
    <source>
        <dbReference type="ARBA" id="ARBA00022450"/>
    </source>
</evidence>
<name>A0A6H0DWU2_COCSA</name>
<dbReference type="SUPFAM" id="SSF50129">
    <property type="entry name" value="GroES-like"/>
    <property type="match status" value="1"/>
</dbReference>
<dbReference type="Gene3D" id="3.40.50.150">
    <property type="entry name" value="Vaccinia Virus protein VP39"/>
    <property type="match status" value="1"/>
</dbReference>
<dbReference type="InterPro" id="IPR013217">
    <property type="entry name" value="Methyltransf_12"/>
</dbReference>
<dbReference type="InterPro" id="IPR036736">
    <property type="entry name" value="ACP-like_sf"/>
</dbReference>
<dbReference type="Pfam" id="PF13243">
    <property type="entry name" value="SQHop_cyclase_C"/>
    <property type="match status" value="1"/>
</dbReference>
<dbReference type="PANTHER" id="PTHR43775:SF37">
    <property type="entry name" value="SI:DKEY-61P9.11"/>
    <property type="match status" value="1"/>
</dbReference>
<feature type="region of interest" description="Disordered" evidence="9">
    <location>
        <begin position="2323"/>
        <end position="2350"/>
    </location>
</feature>
<feature type="domain" description="Carrier" evidence="10">
    <location>
        <begin position="2367"/>
        <end position="2449"/>
    </location>
</feature>
<evidence type="ECO:0000259" key="12">
    <source>
        <dbReference type="PROSITE" id="PS52019"/>
    </source>
</evidence>
<keyword evidence="4" id="KW-0677">Repeat</keyword>
<dbReference type="GO" id="GO:0005811">
    <property type="term" value="C:lipid droplet"/>
    <property type="evidence" value="ECO:0007669"/>
    <property type="project" value="InterPro"/>
</dbReference>
<reference evidence="13" key="1">
    <citation type="journal article" date="2020" name="Appl. Microbiol. Biotechnol.">
        <title>Genome-based mining of new antimicrobial meroterpenoids from the phytopathogenic fungus Bipolaris sorokiniana strain 11134.</title>
        <authorList>
            <person name="Han J."/>
            <person name="Zhang J."/>
            <person name="Song Z."/>
            <person name="Zhu G."/>
            <person name="Liu M."/>
            <person name="Dai H."/>
            <person name="Hsiang T."/>
            <person name="Liu X."/>
            <person name="Zhang L."/>
            <person name="Quinn R.J."/>
            <person name="Feng Y."/>
        </authorList>
    </citation>
    <scope>NUCLEOTIDE SEQUENCE</scope>
    <source>
        <strain evidence="13">11134</strain>
    </source>
</reference>
<feature type="domain" description="Ketosynthase family 3 (KS3)" evidence="11">
    <location>
        <begin position="10"/>
        <end position="429"/>
    </location>
</feature>
<dbReference type="InterPro" id="IPR049900">
    <property type="entry name" value="PKS_mFAS_DH"/>
</dbReference>
<feature type="region of interest" description="C-terminal hotdog fold" evidence="8">
    <location>
        <begin position="1034"/>
        <end position="1178"/>
    </location>
</feature>
<dbReference type="Pfam" id="PF00107">
    <property type="entry name" value="ADH_zinc_N"/>
    <property type="match status" value="1"/>
</dbReference>
<dbReference type="SMART" id="SM00827">
    <property type="entry name" value="PKS_AT"/>
    <property type="match status" value="1"/>
</dbReference>
<dbReference type="InterPro" id="IPR018201">
    <property type="entry name" value="Ketoacyl_synth_AS"/>
</dbReference>
<dbReference type="CDD" id="cd05274">
    <property type="entry name" value="KR_FAS_SDR_x"/>
    <property type="match status" value="1"/>
</dbReference>
<dbReference type="Pfam" id="PF00698">
    <property type="entry name" value="Acyl_transf_1"/>
    <property type="match status" value="1"/>
</dbReference>
<dbReference type="PROSITE" id="PS52004">
    <property type="entry name" value="KS3_2"/>
    <property type="match status" value="1"/>
</dbReference>
<sequence length="3173" mass="347119">MAIKRSGSSPSPIAIVGIGLRLPGGCHDTKSYWDLLVNQKDARRSIPPERFNIDGFHGKAQGASNLSMRHGYFLDEPVDRFDAAFFSMSQAEVARVDPQQRLLLEVMHEALENAGEVNWRGSDIAVYAGSFGQDWLQMQARDMQEGNVYDITGMDDFVFANRVSYEFDLHGPSMTVKAGCSSSLIALHLACEALNQGDCSGALVGASNLLLSPEYFLALDNLGALSPDGSSRAFDANANGYARADAVNAIYVKRLDDALRDGNPVRAIIRSTAVNADGKTVGLTNPSTDAQASLIRRAYEKAGISNPEATPMVECHGTGTATGDPLEVAAVVQTFGHQQQTYIGSVKPNIGHGEGAAGLSSLIKSVLSLERHTIPPNIKFQTPNPKIPFTEANLVVPTKAVPWPQGRDPRISIDSFGLGGANAHVIIEADPSARRPNGVAHINGNTGPVSSQRLLVFSAHTETSLKTMLGKYEAFIKSESFQLTDLAYTLGARRHHHKFRSFCVTDGSPLQPAATVRRPENSRLLFIFTGQGAQWSGMGRELIGDFPSFRKDIQQMDKCLAECQFPPPWRMEDKISNAEDVNAAEYAQPLCTAIQIALVNLLRSWNVHADGVVGHSSGEIAAAYTAGALTMEDAILVAFYRGVTSSQQTKPGAMAAVGLGRDEVNGLLTSGATIACENSRSSVTISGDLSAIEKTLDRVRQYRAEVLARKLKVDKAYHSGKYPSAVWSKLISTIKSPHDDSLPIPFFSSVTGKETRDASLLGANYWKSNMENPVLFLSAVESALESTQDFGMALELGPHSALSGPFRQICKDRNKIVTYDSCLTRASDSTKSLLSAVGRLFCQGVKVDFAAMNPGATTMSSLPPYPWTHDTSYWHESRISREIRTRAHPEHELLGARVIGGNDLEPTWRKMLSLKEVPWLSDHVVAGDVVFPAAGYITMATEAMRQLSSYPGSFTIRALSIGSAMPLNNGKPTEIMTRLQPLRLTDNQDSAWFDFSVMSYDGTRWSRHCSGEIRIAHALDSSAAGLNLSAPECKREVATAKWYQAAKSVGLEYGPSFQGLQDVFYDLSRGCTSATLQSTEQYYGLFHPTTIDQLLQCCILGSVKGHERLLNRTALPVYIEEMSIGAGDYLNNLHCDAYTLFSGHDTLSAHGHIGVRGGVLALKAKGIQFRLLDMHTSTAEDPLKELHLLEWRPDIDLTSLDQIVRQDHDLSSCLELVERLNILCVLESTRILKHLDSSHHHFQRFKAWNEEYIDKLQRNGSRVVKDVNQILEMKPEKRAGAITALTEEAILTPARDIALAIVRIFNDVEGIFTGAVEPLAVLLKDNLLMEIYNFFNMLEYRDFFRLLGHKNRGTLRVVEIGAGTGGFTSTILPALMDSTGDCLFSTYTYTDISSGFFKAAKERFGEYSGIEYTVLDISKDPASQGLELGSYDLVVAANVLHATPDLVQTMKNCRSLLRTGGRLFMLELCSEAKWVNYIMGTLPGWWLGEADGRPNEPYIQGEQWKVILQRAGFRSTTAIMDQKPPYQLDNIIVASADDDVATPSKALNLLVRDSNQPSAIANTFLLEFRQAGYDVTLCSLREQPISPVDTVSLLDIDGPRSFFEDLDEKGLRGIIRFITNNRGQQMLWLTGPAQVSTENPHHAMVLGLARTLRLELGSHFATIELDIDAGPALFGTVVKVFDQIQRQSKVDVADCEFALVNGTVQVPRFLTRTADQVVPIPDDQVFRKLHMGKPGILASLQWQEGLRDSSLGEGEVEINVRSSAVTHQDVLFASGAVHGKQDLGFECAGIVSRTSTSGTDLQVGDRVLCWSSGSLATHARVNSTCCIKLPDSLSFNDAVTMPTAYASMIRGLLDNSSLAAGETVLIHSASSPMGLAGIQIARMQGAEIFVTAKTEAEKEFLVNEQDIQTSHVFSSLDNSFVAGIMQATNARGVDVVVNLLSGDLLHESWKCVAAGGNMIELSGRDITGHGKLDMTIFGGNRGFYGINIPALITQKPSLAPRLLKATMDLYTGGSIKPISPIKGCTPSNIKQAFQQLHADSDQIGSVVLEFPDDPQSLIVAESCSDEIQFRKDRSYVLIGGLGGLGRSAAVWLAERGAGCIIFLSRSASAGAESRSLVQELNVLGCETQIATGSVTDATAVDRLVANAAKPIAGVLHLALVLKDEALLDMAFDSWRAATEAKVQGTWNLHRALEGQPLEFFVLASSIYGIQGNPNQANYAAASTFLDAFVQFRQKLGLPASVIDLGVMADVGYVSERPAILESLKRAGAQLLCENDFLRSLQLGIRASSAPAPLLPTDLISGYVNRAQFVVGIGQHPPDARGLGLKRAKDSHQGLGKRATTQDSTGEGSGDKLRQFLEGAKRDPSSLNDEMGATQFLAAQVAECLKGLLIFGDNSSLDLGLGLADLGVDSLVAIELQSWWIQSFATHITILELTKSASIVALAVSERSTMFWTENKMGQQKASWEASTNGKVSLDTTEDQKTDYSKWRLNDEQGRQSWRYLESDEEAAKWPQTTAEKHFLGLDIMSVADDPYNLQDLPDVPKAQTPLQAAQGAVSYFSQLQMPSGQWASECTGPHFILPCVILAGYVTGTHLPAGYAVEIRRYLLASQRVADGGWGWHAEAHSSSAIATALNYVVLRLLGANRDDPRLVKARELLHTFGGATHVPGIGKFWLCVLGVMKWECVNPFLPELWLSSDSDPAAPSKWYLHTRTNFTSMSYVWSKQWSYDGDAVTEQLKDELYTQPYDTIDFAGHRSSLAAVDNNYPKWWLVNLMNWVTVTVYLPYLRKPTTAYSGERKVWDLIMAEDKNTEYIGLSPISKAGNLIASYIEEGPQGSSVRAHRRTMTQYFWMTKDGMACNLSDGIQVWDTSLAVQALCAAGAGADPKFHSTLVRAHAFLEDHQLLDDVPDQDKCYRWPRKGGWPFSTRYQGYMISECTGEGLRSVMQLQEMSHLDLAQPIPEQRLHDAVDCLLNLQNDTGGFGVYEKRTGSPKLAWLEMGEFVGKTMVTYDFVECTTAAVSALLSFSKLYPDYRAADIEATTVQGLSFIKKSQRPDGGWHGAWGVSFTYAGMFALETLALAGETYTTSEASRRGCDFLVNKQKADGGWGESYLSLQREEYVQHQESQVVQTAWVCMALMHAGYPEMEPVKRGLKLIMTRQQSKGQWYQEALEGGVGDG</sequence>
<keyword evidence="3" id="KW-0808">Transferase</keyword>
<dbReference type="InterPro" id="IPR013149">
    <property type="entry name" value="ADH-like_C"/>
</dbReference>
<dbReference type="GO" id="GO:0016491">
    <property type="term" value="F:oxidoreductase activity"/>
    <property type="evidence" value="ECO:0007669"/>
    <property type="project" value="InterPro"/>
</dbReference>
<dbReference type="SMART" id="SM00822">
    <property type="entry name" value="PKS_KR"/>
    <property type="match status" value="1"/>
</dbReference>
<dbReference type="GO" id="GO:0016866">
    <property type="term" value="F:intramolecular transferase activity"/>
    <property type="evidence" value="ECO:0007669"/>
    <property type="project" value="InterPro"/>
</dbReference>
<dbReference type="Pfam" id="PF08659">
    <property type="entry name" value="KR"/>
    <property type="match status" value="1"/>
</dbReference>
<dbReference type="NCBIfam" id="TIGR01787">
    <property type="entry name" value="squalene_cyclas"/>
    <property type="match status" value="1"/>
</dbReference>
<dbReference type="InterPro" id="IPR049552">
    <property type="entry name" value="PKS_DH_N"/>
</dbReference>
<keyword evidence="5" id="KW-0521">NADP</keyword>
<dbReference type="GO" id="GO:0031177">
    <property type="term" value="F:phosphopantetheine binding"/>
    <property type="evidence" value="ECO:0007669"/>
    <property type="project" value="InterPro"/>
</dbReference>
<evidence type="ECO:0000256" key="6">
    <source>
        <dbReference type="ARBA" id="ARBA00023268"/>
    </source>
</evidence>
<dbReference type="InterPro" id="IPR016039">
    <property type="entry name" value="Thiolase-like"/>
</dbReference>
<dbReference type="PROSITE" id="PS00606">
    <property type="entry name" value="KS3_1"/>
    <property type="match status" value="1"/>
</dbReference>
<dbReference type="SUPFAM" id="SSF51735">
    <property type="entry name" value="NAD(P)-binding Rossmann-fold domains"/>
    <property type="match status" value="2"/>
</dbReference>
<dbReference type="GO" id="GO:0006633">
    <property type="term" value="P:fatty acid biosynthetic process"/>
    <property type="evidence" value="ECO:0007669"/>
    <property type="project" value="InterPro"/>
</dbReference>
<dbReference type="InterPro" id="IPR013968">
    <property type="entry name" value="PKS_KR"/>
</dbReference>
<dbReference type="InterPro" id="IPR020807">
    <property type="entry name" value="PKS_DH"/>
</dbReference>
<dbReference type="InterPro" id="IPR032821">
    <property type="entry name" value="PKS_assoc"/>
</dbReference>
<dbReference type="Gene3D" id="1.50.10.20">
    <property type="match status" value="2"/>
</dbReference>
<evidence type="ECO:0000313" key="13">
    <source>
        <dbReference type="EMBL" id="QIS92921.1"/>
    </source>
</evidence>
<dbReference type="InterPro" id="IPR050091">
    <property type="entry name" value="PKS_NRPS_Biosynth_Enz"/>
</dbReference>
<dbReference type="InterPro" id="IPR020841">
    <property type="entry name" value="PKS_Beta-ketoAc_synthase_dom"/>
</dbReference>
<dbReference type="CDD" id="cd02440">
    <property type="entry name" value="AdoMet_MTases"/>
    <property type="match status" value="1"/>
</dbReference>
<dbReference type="PANTHER" id="PTHR43775">
    <property type="entry name" value="FATTY ACID SYNTHASE"/>
    <property type="match status" value="1"/>
</dbReference>
<dbReference type="SUPFAM" id="SSF47336">
    <property type="entry name" value="ACP-like"/>
    <property type="match status" value="1"/>
</dbReference>
<dbReference type="Gene3D" id="3.40.47.10">
    <property type="match status" value="1"/>
</dbReference>
<dbReference type="CDD" id="cd02892">
    <property type="entry name" value="SQCY_1"/>
    <property type="match status" value="1"/>
</dbReference>
<evidence type="ECO:0000256" key="2">
    <source>
        <dbReference type="ARBA" id="ARBA00022553"/>
    </source>
</evidence>
<keyword evidence="6" id="KW-0511">Multifunctional enzyme</keyword>
<dbReference type="InterPro" id="IPR014043">
    <property type="entry name" value="Acyl_transferase_dom"/>
</dbReference>
<dbReference type="Pfam" id="PF02801">
    <property type="entry name" value="Ketoacyl-synt_C"/>
    <property type="match status" value="1"/>
</dbReference>
<evidence type="ECO:0000256" key="7">
    <source>
        <dbReference type="ARBA" id="ARBA00023315"/>
    </source>
</evidence>
<dbReference type="Gene3D" id="3.90.180.10">
    <property type="entry name" value="Medium-chain alcohol dehydrogenases, catalytic domain"/>
    <property type="match status" value="1"/>
</dbReference>
<dbReference type="SUPFAM" id="SSF48239">
    <property type="entry name" value="Terpenoid cyclases/Protein prenyltransferases"/>
    <property type="match status" value="2"/>
</dbReference>
<dbReference type="InterPro" id="IPR018333">
    <property type="entry name" value="Squalene_cyclase"/>
</dbReference>
<dbReference type="InterPro" id="IPR014031">
    <property type="entry name" value="Ketoacyl_synth_C"/>
</dbReference>
<dbReference type="InterPro" id="IPR032697">
    <property type="entry name" value="SQ_cyclase_N"/>
</dbReference>
<dbReference type="Pfam" id="PF16197">
    <property type="entry name" value="KAsynt_C_assoc"/>
    <property type="match status" value="1"/>
</dbReference>
<dbReference type="PROSITE" id="PS50075">
    <property type="entry name" value="CARRIER"/>
    <property type="match status" value="1"/>
</dbReference>
<dbReference type="Pfam" id="PF14765">
    <property type="entry name" value="PS-DH"/>
    <property type="match status" value="1"/>
</dbReference>
<dbReference type="Pfam" id="PF08240">
    <property type="entry name" value="ADH_N"/>
    <property type="match status" value="1"/>
</dbReference>
<dbReference type="InterPro" id="IPR020806">
    <property type="entry name" value="PKS_PP-bd"/>
</dbReference>
<evidence type="ECO:0000256" key="4">
    <source>
        <dbReference type="ARBA" id="ARBA00022737"/>
    </source>
</evidence>
<evidence type="ECO:0000259" key="10">
    <source>
        <dbReference type="PROSITE" id="PS50075"/>
    </source>
</evidence>
<dbReference type="CDD" id="cd00833">
    <property type="entry name" value="PKS"/>
    <property type="match status" value="1"/>
</dbReference>
<evidence type="ECO:0000256" key="5">
    <source>
        <dbReference type="ARBA" id="ARBA00022857"/>
    </source>
</evidence>
<evidence type="ECO:0000259" key="11">
    <source>
        <dbReference type="PROSITE" id="PS52004"/>
    </source>
</evidence>
<dbReference type="Pfam" id="PF00109">
    <property type="entry name" value="ketoacyl-synt"/>
    <property type="match status" value="1"/>
</dbReference>
<feature type="active site" description="Proton donor; for dehydratase activity" evidence="8">
    <location>
        <position position="1092"/>
    </location>
</feature>
<feature type="active site" description="Proton acceptor; for dehydratase activity" evidence="8">
    <location>
        <position position="923"/>
    </location>
</feature>
<evidence type="ECO:0000256" key="8">
    <source>
        <dbReference type="PROSITE-ProRule" id="PRU01363"/>
    </source>
</evidence>
<dbReference type="Gene3D" id="6.20.120.20">
    <property type="match status" value="1"/>
</dbReference>
<dbReference type="InterPro" id="IPR032696">
    <property type="entry name" value="SQ_cyclase_C"/>
</dbReference>
<dbReference type="InterPro" id="IPR008930">
    <property type="entry name" value="Terpenoid_cyclase/PrenylTrfase"/>
</dbReference>
<dbReference type="InterPro" id="IPR009081">
    <property type="entry name" value="PP-bd_ACP"/>
</dbReference>
<keyword evidence="2" id="KW-0597">Phosphoprotein</keyword>
<protein>
    <submittedName>
        <fullName evidence="13">CcqE</fullName>
    </submittedName>
</protein>
<dbReference type="SMART" id="SM00826">
    <property type="entry name" value="PKS_DH"/>
    <property type="match status" value="1"/>
</dbReference>
<dbReference type="SUPFAM" id="SSF53901">
    <property type="entry name" value="Thiolase-like"/>
    <property type="match status" value="1"/>
</dbReference>
<keyword evidence="7" id="KW-0012">Acyltransferase</keyword>
<dbReference type="Gene3D" id="3.10.129.110">
    <property type="entry name" value="Polyketide synthase dehydratase"/>
    <property type="match status" value="1"/>
</dbReference>
<dbReference type="InterPro" id="IPR042104">
    <property type="entry name" value="PKS_dehydratase_sf"/>
</dbReference>
<dbReference type="SMART" id="SM00829">
    <property type="entry name" value="PKS_ER"/>
    <property type="match status" value="1"/>
</dbReference>
<dbReference type="SUPFAM" id="SSF53335">
    <property type="entry name" value="S-adenosyl-L-methionine-dependent methyltransferases"/>
    <property type="match status" value="1"/>
</dbReference>
<dbReference type="GO" id="GO:0044550">
    <property type="term" value="P:secondary metabolite biosynthetic process"/>
    <property type="evidence" value="ECO:0007669"/>
    <property type="project" value="TreeGrafter"/>
</dbReference>
<dbReference type="EMBL" id="MN659332">
    <property type="protein sequence ID" value="QIS92921.1"/>
    <property type="molecule type" value="Genomic_DNA"/>
</dbReference>
<dbReference type="InterPro" id="IPR013154">
    <property type="entry name" value="ADH-like_N"/>
</dbReference>
<dbReference type="Gene3D" id="3.40.366.10">
    <property type="entry name" value="Malonyl-Coenzyme A Acyl Carrier Protein, domain 2"/>
    <property type="match status" value="1"/>
</dbReference>
<dbReference type="PROSITE" id="PS52019">
    <property type="entry name" value="PKS_MFAS_DH"/>
    <property type="match status" value="1"/>
</dbReference>
<accession>A0A6H0DWU2</accession>
<dbReference type="SMART" id="SM00823">
    <property type="entry name" value="PKS_PP"/>
    <property type="match status" value="1"/>
</dbReference>
<dbReference type="InterPro" id="IPR011032">
    <property type="entry name" value="GroES-like_sf"/>
</dbReference>
<dbReference type="InterPro" id="IPR001227">
    <property type="entry name" value="Ac_transferase_dom_sf"/>
</dbReference>
<dbReference type="CDD" id="cd05195">
    <property type="entry name" value="enoyl_red"/>
    <property type="match status" value="1"/>
</dbReference>
<dbReference type="Pfam" id="PF08242">
    <property type="entry name" value="Methyltransf_12"/>
    <property type="match status" value="1"/>
</dbReference>
<keyword evidence="1" id="KW-0596">Phosphopantetheine</keyword>
<dbReference type="SUPFAM" id="SSF52151">
    <property type="entry name" value="FabD/lysophospholipase-like"/>
    <property type="match status" value="1"/>
</dbReference>
<dbReference type="GO" id="GO:0004312">
    <property type="term" value="F:fatty acid synthase activity"/>
    <property type="evidence" value="ECO:0007669"/>
    <property type="project" value="TreeGrafter"/>
</dbReference>
<proteinExistence type="predicted"/>
<dbReference type="InterPro" id="IPR020843">
    <property type="entry name" value="ER"/>
</dbReference>
<evidence type="ECO:0000256" key="3">
    <source>
        <dbReference type="ARBA" id="ARBA00022679"/>
    </source>
</evidence>
<dbReference type="SUPFAM" id="SSF55048">
    <property type="entry name" value="Probable ACP-binding domain of malonyl-CoA ACP transacylase"/>
    <property type="match status" value="1"/>
</dbReference>
<dbReference type="InterPro" id="IPR016035">
    <property type="entry name" value="Acyl_Trfase/lysoPLipase"/>
</dbReference>
<feature type="region of interest" description="N-terminal hotdog fold" evidence="8">
    <location>
        <begin position="891"/>
        <end position="1020"/>
    </location>
</feature>
<dbReference type="SMART" id="SM00825">
    <property type="entry name" value="PKS_KS"/>
    <property type="match status" value="1"/>
</dbReference>
<dbReference type="Pfam" id="PF21089">
    <property type="entry name" value="PKS_DH_N"/>
    <property type="match status" value="1"/>
</dbReference>
<evidence type="ECO:0000256" key="9">
    <source>
        <dbReference type="SAM" id="MobiDB-lite"/>
    </source>
</evidence>
<dbReference type="InterPro" id="IPR049551">
    <property type="entry name" value="PKS_DH_C"/>
</dbReference>